<gene>
    <name evidence="1" type="ORF">Tci_859326</name>
</gene>
<dbReference type="EMBL" id="BKCJ011109858">
    <property type="protein sequence ID" value="GFC87356.1"/>
    <property type="molecule type" value="Genomic_DNA"/>
</dbReference>
<evidence type="ECO:0000313" key="1">
    <source>
        <dbReference type="EMBL" id="GFC87356.1"/>
    </source>
</evidence>
<name>A0A699RP12_TANCI</name>
<organism evidence="1">
    <name type="scientific">Tanacetum cinerariifolium</name>
    <name type="common">Dalmatian daisy</name>
    <name type="synonym">Chrysanthemum cinerariifolium</name>
    <dbReference type="NCBI Taxonomy" id="118510"/>
    <lineage>
        <taxon>Eukaryota</taxon>
        <taxon>Viridiplantae</taxon>
        <taxon>Streptophyta</taxon>
        <taxon>Embryophyta</taxon>
        <taxon>Tracheophyta</taxon>
        <taxon>Spermatophyta</taxon>
        <taxon>Magnoliopsida</taxon>
        <taxon>eudicotyledons</taxon>
        <taxon>Gunneridae</taxon>
        <taxon>Pentapetalae</taxon>
        <taxon>asterids</taxon>
        <taxon>campanulids</taxon>
        <taxon>Asterales</taxon>
        <taxon>Asteraceae</taxon>
        <taxon>Asteroideae</taxon>
        <taxon>Anthemideae</taxon>
        <taxon>Anthemidinae</taxon>
        <taxon>Tanacetum</taxon>
    </lineage>
</organism>
<sequence>EHPFPDAKDERVFDSGCSRSMTGNKERLDDFQVFQGGKVTFRGGEGRITRKGTI</sequence>
<accession>A0A699RP12</accession>
<comment type="caution">
    <text evidence="1">The sequence shown here is derived from an EMBL/GenBank/DDBJ whole genome shotgun (WGS) entry which is preliminary data.</text>
</comment>
<protein>
    <submittedName>
        <fullName evidence="1">Putative ribonuclease H-like domain-containing protein</fullName>
    </submittedName>
</protein>
<proteinExistence type="predicted"/>
<feature type="non-terminal residue" evidence="1">
    <location>
        <position position="1"/>
    </location>
</feature>
<reference evidence="1" key="1">
    <citation type="journal article" date="2019" name="Sci. Rep.">
        <title>Draft genome of Tanacetum cinerariifolium, the natural source of mosquito coil.</title>
        <authorList>
            <person name="Yamashiro T."/>
            <person name="Shiraishi A."/>
            <person name="Satake H."/>
            <person name="Nakayama K."/>
        </authorList>
    </citation>
    <scope>NUCLEOTIDE SEQUENCE</scope>
</reference>
<dbReference type="AlphaFoldDB" id="A0A699RP12"/>